<gene>
    <name evidence="2" type="ORF">HYPDE_27103</name>
</gene>
<dbReference type="CDD" id="cd08161">
    <property type="entry name" value="SET"/>
    <property type="match status" value="1"/>
</dbReference>
<dbReference type="InterPro" id="IPR001214">
    <property type="entry name" value="SET_dom"/>
</dbReference>
<dbReference type="RefSeq" id="WP_015597137.1">
    <property type="nucleotide sequence ID" value="NC_021172.1"/>
</dbReference>
<evidence type="ECO:0000259" key="1">
    <source>
        <dbReference type="PROSITE" id="PS50280"/>
    </source>
</evidence>
<dbReference type="STRING" id="670307.HYPDE_27103"/>
<protein>
    <submittedName>
        <fullName evidence="2">Nuclear protein SET</fullName>
    </submittedName>
</protein>
<reference evidence="2 3" key="1">
    <citation type="journal article" date="2013" name="Genome Announc.">
        <title>Genome sequences for three denitrifying bacterial strains isolated from a uranium- and nitrate-contaminated subsurface environment.</title>
        <authorList>
            <person name="Venkatramanan R."/>
            <person name="Prakash O."/>
            <person name="Woyke T."/>
            <person name="Chain P."/>
            <person name="Goodwin L.A."/>
            <person name="Watson D."/>
            <person name="Brooks S."/>
            <person name="Kostka J.E."/>
            <person name="Green S.J."/>
        </authorList>
    </citation>
    <scope>NUCLEOTIDE SEQUENCE [LARGE SCALE GENOMIC DNA]</scope>
    <source>
        <strain evidence="2 3">1NES1</strain>
    </source>
</reference>
<proteinExistence type="predicted"/>
<dbReference type="AlphaFoldDB" id="N0BAF8"/>
<dbReference type="OrthoDB" id="9804945at2"/>
<keyword evidence="3" id="KW-1185">Reference proteome</keyword>
<dbReference type="HOGENOM" id="CLU_2035239_0_0_5"/>
<dbReference type="Pfam" id="PF00856">
    <property type="entry name" value="SET"/>
    <property type="match status" value="1"/>
</dbReference>
<accession>N0BAF8</accession>
<dbReference type="EMBL" id="CP005587">
    <property type="protein sequence ID" value="AGK57100.1"/>
    <property type="molecule type" value="Genomic_DNA"/>
</dbReference>
<dbReference type="eggNOG" id="COG2940">
    <property type="taxonomic scope" value="Bacteria"/>
</dbReference>
<feature type="domain" description="SET" evidence="1">
    <location>
        <begin position="4"/>
        <end position="118"/>
    </location>
</feature>
<dbReference type="InterPro" id="IPR046341">
    <property type="entry name" value="SET_dom_sf"/>
</dbReference>
<organism evidence="2 3">
    <name type="scientific">Hyphomicrobium denitrificans 1NES1</name>
    <dbReference type="NCBI Taxonomy" id="670307"/>
    <lineage>
        <taxon>Bacteria</taxon>
        <taxon>Pseudomonadati</taxon>
        <taxon>Pseudomonadota</taxon>
        <taxon>Alphaproteobacteria</taxon>
        <taxon>Hyphomicrobiales</taxon>
        <taxon>Hyphomicrobiaceae</taxon>
        <taxon>Hyphomicrobium</taxon>
    </lineage>
</organism>
<dbReference type="SMART" id="SM00317">
    <property type="entry name" value="SET"/>
    <property type="match status" value="1"/>
</dbReference>
<name>N0BAF8_9HYPH</name>
<dbReference type="PROSITE" id="PS50280">
    <property type="entry name" value="SET"/>
    <property type="match status" value="1"/>
</dbReference>
<dbReference type="KEGG" id="hdt:HYPDE_27103"/>
<evidence type="ECO:0000313" key="2">
    <source>
        <dbReference type="EMBL" id="AGK57100.1"/>
    </source>
</evidence>
<dbReference type="Gene3D" id="2.170.270.10">
    <property type="entry name" value="SET domain"/>
    <property type="match status" value="1"/>
</dbReference>
<dbReference type="SUPFAM" id="SSF82199">
    <property type="entry name" value="SET domain"/>
    <property type="match status" value="1"/>
</dbReference>
<evidence type="ECO:0000313" key="3">
    <source>
        <dbReference type="Proteomes" id="UP000005952"/>
    </source>
</evidence>
<dbReference type="Proteomes" id="UP000005952">
    <property type="component" value="Chromosome"/>
</dbReference>
<sequence>MLMVKTRLGPSPIAGIGLFADQDIKKGEVTWRFMAAYDRLLTEADIDNLPEPARSNILDHAYLDATSGLFVLCADNARFMNHADEPNTAGVHEPGAIEGYDIATRDIASGEELTCDYRTFDAHVSAKLGTAG</sequence>